<dbReference type="GO" id="GO:0004803">
    <property type="term" value="F:transposase activity"/>
    <property type="evidence" value="ECO:0007669"/>
    <property type="project" value="InterPro"/>
</dbReference>
<dbReference type="GO" id="GO:0006313">
    <property type="term" value="P:DNA transposition"/>
    <property type="evidence" value="ECO:0007669"/>
    <property type="project" value="InterPro"/>
</dbReference>
<protein>
    <submittedName>
        <fullName evidence="2">REP element-mobilizing transposase RayT</fullName>
    </submittedName>
</protein>
<evidence type="ECO:0000313" key="2">
    <source>
        <dbReference type="EMBL" id="SFC85114.1"/>
    </source>
</evidence>
<dbReference type="Pfam" id="PF01797">
    <property type="entry name" value="Y1_Tnp"/>
    <property type="match status" value="1"/>
</dbReference>
<dbReference type="GO" id="GO:0003677">
    <property type="term" value="F:DNA binding"/>
    <property type="evidence" value="ECO:0007669"/>
    <property type="project" value="InterPro"/>
</dbReference>
<dbReference type="PANTHER" id="PTHR34322">
    <property type="entry name" value="TRANSPOSASE, Y1_TNP DOMAIN-CONTAINING"/>
    <property type="match status" value="1"/>
</dbReference>
<sequence>MTSRGNRRTPIYRHDTDRQVWLAVLALVCKRHNFVVHSFCQMTNHYHVLIETIEGNLSQGMRQLNGLYSQYVNRQHSLVGHLFQGRYKAILVQKESYLLELARYVVLNPLRARIVASLDDWHWSSHRYFVSDDHPPGWLERDWLLRRFGDSRADAVAGYQAFVSAGIGKTSPLAATRHQILLGDDDFVATHQYAQRSEDFTEAARTERRAIALPLAEYAARYADRNEAMARAYHSTAFTMSQIARSFGVSNKTVSRAVAHFTPS</sequence>
<dbReference type="SMART" id="SM01321">
    <property type="entry name" value="Y1_Tnp"/>
    <property type="match status" value="1"/>
</dbReference>
<dbReference type="InterPro" id="IPR036515">
    <property type="entry name" value="Transposase_17_sf"/>
</dbReference>
<dbReference type="EMBL" id="FOLD01000011">
    <property type="protein sequence ID" value="SFC85114.1"/>
    <property type="molecule type" value="Genomic_DNA"/>
</dbReference>
<dbReference type="SUPFAM" id="SSF143422">
    <property type="entry name" value="Transposase IS200-like"/>
    <property type="match status" value="1"/>
</dbReference>
<keyword evidence="3" id="KW-1185">Reference proteome</keyword>
<dbReference type="AlphaFoldDB" id="A0A1I1MI07"/>
<dbReference type="Proteomes" id="UP000198639">
    <property type="component" value="Unassembled WGS sequence"/>
</dbReference>
<reference evidence="3" key="1">
    <citation type="submission" date="2016-10" db="EMBL/GenBank/DDBJ databases">
        <authorList>
            <person name="Varghese N."/>
            <person name="Submissions S."/>
        </authorList>
    </citation>
    <scope>NUCLEOTIDE SEQUENCE [LARGE SCALE GENOMIC DNA]</scope>
    <source>
        <strain evidence="3">CGMCC 1.12041</strain>
    </source>
</reference>
<organism evidence="2 3">
    <name type="scientific">Massilia yuzhufengensis</name>
    <dbReference type="NCBI Taxonomy" id="1164594"/>
    <lineage>
        <taxon>Bacteria</taxon>
        <taxon>Pseudomonadati</taxon>
        <taxon>Pseudomonadota</taxon>
        <taxon>Betaproteobacteria</taxon>
        <taxon>Burkholderiales</taxon>
        <taxon>Oxalobacteraceae</taxon>
        <taxon>Telluria group</taxon>
        <taxon>Massilia</taxon>
    </lineage>
</organism>
<gene>
    <name evidence="2" type="ORF">SAMN05216204_11144</name>
</gene>
<dbReference type="Gene3D" id="3.30.70.1290">
    <property type="entry name" value="Transposase IS200-like"/>
    <property type="match status" value="1"/>
</dbReference>
<evidence type="ECO:0000313" key="3">
    <source>
        <dbReference type="Proteomes" id="UP000198639"/>
    </source>
</evidence>
<dbReference type="InterPro" id="IPR002686">
    <property type="entry name" value="Transposase_17"/>
</dbReference>
<feature type="domain" description="Transposase IS200-like" evidence="1">
    <location>
        <begin position="1"/>
        <end position="108"/>
    </location>
</feature>
<dbReference type="PANTHER" id="PTHR34322:SF2">
    <property type="entry name" value="TRANSPOSASE IS200-LIKE DOMAIN-CONTAINING PROTEIN"/>
    <property type="match status" value="1"/>
</dbReference>
<name>A0A1I1MI07_9BURK</name>
<accession>A0A1I1MI07</accession>
<evidence type="ECO:0000259" key="1">
    <source>
        <dbReference type="SMART" id="SM01321"/>
    </source>
</evidence>
<dbReference type="STRING" id="1164594.SAMN05216204_11144"/>
<proteinExistence type="predicted"/>